<gene>
    <name evidence="3" type="ORF">CLV78_12010</name>
</gene>
<comment type="caution">
    <text evidence="3">The sequence shown here is derived from an EMBL/GenBank/DDBJ whole genome shotgun (WGS) entry which is preliminary data.</text>
</comment>
<evidence type="ECO:0000256" key="1">
    <source>
        <dbReference type="SAM" id="Phobius"/>
    </source>
</evidence>
<feature type="domain" description="2TM" evidence="2">
    <location>
        <begin position="10"/>
        <end position="68"/>
    </location>
</feature>
<accession>A0A2T0REH6</accession>
<dbReference type="OrthoDB" id="3782725at2"/>
<sequence length="96" mass="10749">MTQTRKYALARQRAEAKYGFFVHAGVYVAVMVLLVVINVLTAPETLWSIWPMMGWGLAVVLHGIRVFRSGGKNTILDALTEDELRCSEADRHNEGT</sequence>
<protein>
    <submittedName>
        <fullName evidence="3">2TM domain-containing protein</fullName>
    </submittedName>
</protein>
<keyword evidence="1" id="KW-0812">Transmembrane</keyword>
<evidence type="ECO:0000313" key="4">
    <source>
        <dbReference type="Proteomes" id="UP000239480"/>
    </source>
</evidence>
<dbReference type="Pfam" id="PF13239">
    <property type="entry name" value="2TM"/>
    <property type="match status" value="1"/>
</dbReference>
<feature type="transmembrane region" description="Helical" evidence="1">
    <location>
        <begin position="20"/>
        <end position="41"/>
    </location>
</feature>
<keyword evidence="4" id="KW-1185">Reference proteome</keyword>
<keyword evidence="1" id="KW-1133">Transmembrane helix</keyword>
<feature type="transmembrane region" description="Helical" evidence="1">
    <location>
        <begin position="47"/>
        <end position="67"/>
    </location>
</feature>
<dbReference type="AlphaFoldDB" id="A0A2T0REH6"/>
<organism evidence="3 4">
    <name type="scientific">Aliiruegeria haliotis</name>
    <dbReference type="NCBI Taxonomy" id="1280846"/>
    <lineage>
        <taxon>Bacteria</taxon>
        <taxon>Pseudomonadati</taxon>
        <taxon>Pseudomonadota</taxon>
        <taxon>Alphaproteobacteria</taxon>
        <taxon>Rhodobacterales</taxon>
        <taxon>Roseobacteraceae</taxon>
        <taxon>Aliiruegeria</taxon>
    </lineage>
</organism>
<dbReference type="Proteomes" id="UP000239480">
    <property type="component" value="Unassembled WGS sequence"/>
</dbReference>
<proteinExistence type="predicted"/>
<reference evidence="3 4" key="1">
    <citation type="submission" date="2018-03" db="EMBL/GenBank/DDBJ databases">
        <title>Genomic Encyclopedia of Archaeal and Bacterial Type Strains, Phase II (KMG-II): from individual species to whole genera.</title>
        <authorList>
            <person name="Goeker M."/>
        </authorList>
    </citation>
    <scope>NUCLEOTIDE SEQUENCE [LARGE SCALE GENOMIC DNA]</scope>
    <source>
        <strain evidence="3 4">DSM 29328</strain>
    </source>
</reference>
<keyword evidence="1" id="KW-0472">Membrane</keyword>
<dbReference type="RefSeq" id="WP_106208373.1">
    <property type="nucleotide sequence ID" value="NZ_PVTD01000020.1"/>
</dbReference>
<evidence type="ECO:0000259" key="2">
    <source>
        <dbReference type="Pfam" id="PF13239"/>
    </source>
</evidence>
<evidence type="ECO:0000313" key="3">
    <source>
        <dbReference type="EMBL" id="PRY19594.1"/>
    </source>
</evidence>
<name>A0A2T0REH6_9RHOB</name>
<dbReference type="EMBL" id="PVTD01000020">
    <property type="protein sequence ID" value="PRY19594.1"/>
    <property type="molecule type" value="Genomic_DNA"/>
</dbReference>
<dbReference type="InterPro" id="IPR025698">
    <property type="entry name" value="2TM_dom"/>
</dbReference>